<dbReference type="InterPro" id="IPR027417">
    <property type="entry name" value="P-loop_NTPase"/>
</dbReference>
<dbReference type="Proteomes" id="UP000014977">
    <property type="component" value="Unassembled WGS sequence"/>
</dbReference>
<dbReference type="PANTHER" id="PTHR42781">
    <property type="entry name" value="SPERMIDINE/PUTRESCINE IMPORT ATP-BINDING PROTEIN POTA"/>
    <property type="match status" value="1"/>
</dbReference>
<dbReference type="Pfam" id="PF03459">
    <property type="entry name" value="TOBE"/>
    <property type="match status" value="1"/>
</dbReference>
<dbReference type="InterPro" id="IPR003439">
    <property type="entry name" value="ABC_transporter-like_ATP-bd"/>
</dbReference>
<dbReference type="PANTHER" id="PTHR42781:SF4">
    <property type="entry name" value="SPERMIDINE_PUTRESCINE IMPORT ATP-BINDING PROTEIN POTA"/>
    <property type="match status" value="1"/>
</dbReference>
<dbReference type="FunFam" id="3.40.50.300:FF:000425">
    <property type="entry name" value="Probable ABC transporter, ATP-binding subunit"/>
    <property type="match status" value="1"/>
</dbReference>
<dbReference type="SMART" id="SM00382">
    <property type="entry name" value="AAA"/>
    <property type="match status" value="1"/>
</dbReference>
<dbReference type="GO" id="GO:0005524">
    <property type="term" value="F:ATP binding"/>
    <property type="evidence" value="ECO:0007669"/>
    <property type="project" value="UniProtKB-KW"/>
</dbReference>
<evidence type="ECO:0000313" key="5">
    <source>
        <dbReference type="EMBL" id="EPR43197.1"/>
    </source>
</evidence>
<dbReference type="AlphaFoldDB" id="S7U1K3"/>
<evidence type="ECO:0000256" key="2">
    <source>
        <dbReference type="ARBA" id="ARBA00022741"/>
    </source>
</evidence>
<dbReference type="GO" id="GO:0016887">
    <property type="term" value="F:ATP hydrolysis activity"/>
    <property type="evidence" value="ECO:0007669"/>
    <property type="project" value="InterPro"/>
</dbReference>
<dbReference type="RefSeq" id="WP_020875570.1">
    <property type="nucleotide sequence ID" value="NZ_ATHJ01000057.1"/>
</dbReference>
<dbReference type="STRING" id="897.B2D07_08095"/>
<evidence type="ECO:0000259" key="4">
    <source>
        <dbReference type="PROSITE" id="PS50893"/>
    </source>
</evidence>
<proteinExistence type="predicted"/>
<dbReference type="PATRIC" id="fig|1121405.3.peg.511"/>
<evidence type="ECO:0000256" key="3">
    <source>
        <dbReference type="ARBA" id="ARBA00022840"/>
    </source>
</evidence>
<dbReference type="EMBL" id="ATHJ01000057">
    <property type="protein sequence ID" value="EPR43197.1"/>
    <property type="molecule type" value="Genomic_DNA"/>
</dbReference>
<accession>S7U1K3</accession>
<dbReference type="OrthoDB" id="9809450at2"/>
<dbReference type="Pfam" id="PF00005">
    <property type="entry name" value="ABC_tran"/>
    <property type="match status" value="1"/>
</dbReference>
<dbReference type="InterPro" id="IPR003593">
    <property type="entry name" value="AAA+_ATPase"/>
</dbReference>
<dbReference type="Gene3D" id="2.40.50.100">
    <property type="match status" value="1"/>
</dbReference>
<evidence type="ECO:0000313" key="6">
    <source>
        <dbReference type="Proteomes" id="UP000014977"/>
    </source>
</evidence>
<evidence type="ECO:0000256" key="1">
    <source>
        <dbReference type="ARBA" id="ARBA00022448"/>
    </source>
</evidence>
<dbReference type="SUPFAM" id="SSF52540">
    <property type="entry name" value="P-loop containing nucleoside triphosphate hydrolases"/>
    <property type="match status" value="1"/>
</dbReference>
<dbReference type="eggNOG" id="COG3842">
    <property type="taxonomic scope" value="Bacteria"/>
</dbReference>
<keyword evidence="2" id="KW-0547">Nucleotide-binding</keyword>
<dbReference type="SUPFAM" id="SSF50331">
    <property type="entry name" value="MOP-like"/>
    <property type="match status" value="1"/>
</dbReference>
<keyword evidence="1" id="KW-0813">Transport</keyword>
<dbReference type="Gene3D" id="3.40.50.300">
    <property type="entry name" value="P-loop containing nucleotide triphosphate hydrolases"/>
    <property type="match status" value="1"/>
</dbReference>
<name>S7U1K3_DESML</name>
<gene>
    <name evidence="5" type="ORF">dsmv_1223</name>
</gene>
<dbReference type="GO" id="GO:0015697">
    <property type="term" value="P:quaternary ammonium group transport"/>
    <property type="evidence" value="ECO:0007669"/>
    <property type="project" value="UniProtKB-ARBA"/>
</dbReference>
<sequence length="346" mass="38479">MIAIQNLHIALGDFRLSGIDLEIGANEFFVLMGPTGAGKTLLLEAIAGLVPVKSGKIILNEKDVTRLPPEKRFVGIVYQDYALFPHLTVEKNITYGHRYAKRQKKALENRLDYLLDTLDLTHLQHRLPLNLSGGERQRTALARALMVNPGVLLLDEPLSALDPHFREEIRNTLKKLHTASPTTFMMVTHDFVDALSLGNRAAVMSRGRIEQVGRVEEIFQRPVSRFVADFVGMKNLFRANFVDTKAFAKSVEVTLAKKPAQDSRYIALRPEDVAVSLNAPESSGGKNCYKGTVMGIVDQGFSYEIHTAVGALTFKSLMTKRLLFELSIKEGKEVYLAFDASAVHTL</sequence>
<comment type="caution">
    <text evidence="5">The sequence shown here is derived from an EMBL/GenBank/DDBJ whole genome shotgun (WGS) entry which is preliminary data.</text>
</comment>
<dbReference type="InterPro" id="IPR050093">
    <property type="entry name" value="ABC_SmlMolc_Importer"/>
</dbReference>
<organism evidence="5 6">
    <name type="scientific">Desulfococcus multivorans DSM 2059</name>
    <dbReference type="NCBI Taxonomy" id="1121405"/>
    <lineage>
        <taxon>Bacteria</taxon>
        <taxon>Pseudomonadati</taxon>
        <taxon>Thermodesulfobacteriota</taxon>
        <taxon>Desulfobacteria</taxon>
        <taxon>Desulfobacterales</taxon>
        <taxon>Desulfococcaceae</taxon>
        <taxon>Desulfococcus</taxon>
    </lineage>
</organism>
<dbReference type="PROSITE" id="PS50893">
    <property type="entry name" value="ABC_TRANSPORTER_2"/>
    <property type="match status" value="1"/>
</dbReference>
<dbReference type="InterPro" id="IPR008995">
    <property type="entry name" value="Mo/tungstate-bd_C_term_dom"/>
</dbReference>
<keyword evidence="6" id="KW-1185">Reference proteome</keyword>
<feature type="domain" description="ABC transporter" evidence="4">
    <location>
        <begin position="2"/>
        <end position="231"/>
    </location>
</feature>
<keyword evidence="3" id="KW-0067">ATP-binding</keyword>
<reference evidence="5 6" key="1">
    <citation type="journal article" date="2013" name="Genome Announc.">
        <title>Draft genome sequences for three mercury-methylating, sulfate-reducing bacteria.</title>
        <authorList>
            <person name="Brown S.D."/>
            <person name="Hurt R.A.Jr."/>
            <person name="Gilmour C.C."/>
            <person name="Elias D.A."/>
        </authorList>
    </citation>
    <scope>NUCLEOTIDE SEQUENCE [LARGE SCALE GENOMIC DNA]</scope>
    <source>
        <strain evidence="5 6">DSM 2059</strain>
    </source>
</reference>
<dbReference type="InterPro" id="IPR005116">
    <property type="entry name" value="Transp-assoc_OB_typ1"/>
</dbReference>
<protein>
    <submittedName>
        <fullName evidence="5">ABC transporter related protein</fullName>
    </submittedName>
</protein>